<proteinExistence type="predicted"/>
<evidence type="ECO:0000313" key="1">
    <source>
        <dbReference type="EMBL" id="MFC0718500.1"/>
    </source>
</evidence>
<accession>A0ABV6T0A5</accession>
<organism evidence="1 2">
    <name type="scientific">Luteimonas padinae</name>
    <dbReference type="NCBI Taxonomy" id="1714359"/>
    <lineage>
        <taxon>Bacteria</taxon>
        <taxon>Pseudomonadati</taxon>
        <taxon>Pseudomonadota</taxon>
        <taxon>Gammaproteobacteria</taxon>
        <taxon>Lysobacterales</taxon>
        <taxon>Lysobacteraceae</taxon>
        <taxon>Luteimonas</taxon>
    </lineage>
</organism>
<reference evidence="1 2" key="1">
    <citation type="submission" date="2024-09" db="EMBL/GenBank/DDBJ databases">
        <authorList>
            <person name="Sun Q."/>
            <person name="Mori K."/>
        </authorList>
    </citation>
    <scope>NUCLEOTIDE SEQUENCE [LARGE SCALE GENOMIC DNA]</scope>
    <source>
        <strain evidence="1 2">KCTC 52403</strain>
    </source>
</reference>
<dbReference type="Gene3D" id="3.40.50.12370">
    <property type="match status" value="1"/>
</dbReference>
<sequence>MSFHDIVVDASPREDISRTLELARDMASAYAARLFVVAYAWPGTTVSDVLGGGRFGSQALTRELQQAIASSRSAFDRVFSAATVDTEWCSGIGDPATVLVDHLLTADLLITGVSAGNGNVVAEPAALALNSGAPVLRLGEREATDRFSRVVVGWKDCPQARRALHAALPILVRADEVVIVGVGDEVKATRLETVVDHLQRHGVTASYAHLPQSEEGVSADLVCHALRKEADLVVTGAYGRGPLAERVLGGVTRDLLKTADLHWFMAS</sequence>
<evidence type="ECO:0000313" key="2">
    <source>
        <dbReference type="Proteomes" id="UP001589898"/>
    </source>
</evidence>
<keyword evidence="2" id="KW-1185">Reference proteome</keyword>
<comment type="caution">
    <text evidence="1">The sequence shown here is derived from an EMBL/GenBank/DDBJ whole genome shotgun (WGS) entry which is preliminary data.</text>
</comment>
<name>A0ABV6T0A5_9GAMM</name>
<dbReference type="Proteomes" id="UP001589898">
    <property type="component" value="Unassembled WGS sequence"/>
</dbReference>
<protein>
    <submittedName>
        <fullName evidence="1">Universal stress protein</fullName>
    </submittedName>
</protein>
<dbReference type="RefSeq" id="WP_189495507.1">
    <property type="nucleotide sequence ID" value="NZ_BMZT01000003.1"/>
</dbReference>
<dbReference type="EMBL" id="JBHLTF010000032">
    <property type="protein sequence ID" value="MFC0718500.1"/>
    <property type="molecule type" value="Genomic_DNA"/>
</dbReference>
<gene>
    <name evidence="1" type="ORF">ACFFFU_12195</name>
</gene>
<dbReference type="SUPFAM" id="SSF52402">
    <property type="entry name" value="Adenine nucleotide alpha hydrolases-like"/>
    <property type="match status" value="2"/>
</dbReference>
<dbReference type="CDD" id="cd00293">
    <property type="entry name" value="USP-like"/>
    <property type="match status" value="1"/>
</dbReference>